<name>A0A8S1ISE3_9CHLO</name>
<accession>A0A8S1ISE3</accession>
<dbReference type="NCBIfam" id="NF004846">
    <property type="entry name" value="PRK06197.1"/>
    <property type="match status" value="1"/>
</dbReference>
<dbReference type="SUPFAM" id="SSF51735">
    <property type="entry name" value="NAD(P)-binding Rossmann-fold domains"/>
    <property type="match status" value="1"/>
</dbReference>
<reference evidence="3" key="1">
    <citation type="submission" date="2020-12" db="EMBL/GenBank/DDBJ databases">
        <authorList>
            <person name="Iha C."/>
        </authorList>
    </citation>
    <scope>NUCLEOTIDE SEQUENCE</scope>
</reference>
<dbReference type="Gene3D" id="3.40.50.720">
    <property type="entry name" value="NAD(P)-binding Rossmann-like Domain"/>
    <property type="match status" value="1"/>
</dbReference>
<dbReference type="OrthoDB" id="191139at2759"/>
<evidence type="ECO:0000256" key="2">
    <source>
        <dbReference type="RuleBase" id="RU000363"/>
    </source>
</evidence>
<evidence type="ECO:0000313" key="4">
    <source>
        <dbReference type="Proteomes" id="UP000708148"/>
    </source>
</evidence>
<evidence type="ECO:0000313" key="3">
    <source>
        <dbReference type="EMBL" id="CAD7697790.1"/>
    </source>
</evidence>
<protein>
    <submittedName>
        <fullName evidence="3">Uncharacterized protein</fullName>
    </submittedName>
</protein>
<proteinExistence type="inferred from homology"/>
<dbReference type="AlphaFoldDB" id="A0A8S1ISE3"/>
<keyword evidence="1" id="KW-0560">Oxidoreductase</keyword>
<evidence type="ECO:0000256" key="1">
    <source>
        <dbReference type="ARBA" id="ARBA00023002"/>
    </source>
</evidence>
<sequence length="288" mass="31760">MAPHGEMTALVTGGNTGIGFETAKAMCAQGYRTLIACRNMDKAAAAKQRIKDAVPSAKVEAAYVDLADLKTVRDFASRVLDSGAPLDVVVNNAGVMACAQMSTVDGFEYQFGVNHLSHFLLTNLLLPLMRDQDRPARIVNVSSEAHKFGTINFDDLQFEKRYQRWAAYGQSKLANILFTYELSRRLNAKDKIATNCLHPGMVKTELQRHIVPDPNAWYMKPLNTLTANFIKSPEEGAQTSIYLATSPKVEGVTGKYFISCKPADSTKKSKEKEVARRLWAVSCELTGC</sequence>
<dbReference type="PANTHER" id="PTHR43157:SF31">
    <property type="entry name" value="PHOSPHATIDYLINOSITOL-GLYCAN BIOSYNTHESIS CLASS F PROTEIN"/>
    <property type="match status" value="1"/>
</dbReference>
<dbReference type="InterPro" id="IPR036291">
    <property type="entry name" value="NAD(P)-bd_dom_sf"/>
</dbReference>
<dbReference type="EMBL" id="CAJHUC010000712">
    <property type="protein sequence ID" value="CAD7697790.1"/>
    <property type="molecule type" value="Genomic_DNA"/>
</dbReference>
<dbReference type="PRINTS" id="PR00081">
    <property type="entry name" value="GDHRDH"/>
</dbReference>
<dbReference type="GO" id="GO:0016491">
    <property type="term" value="F:oxidoreductase activity"/>
    <property type="evidence" value="ECO:0007669"/>
    <property type="project" value="UniProtKB-KW"/>
</dbReference>
<dbReference type="CDD" id="cd05327">
    <property type="entry name" value="retinol-DH_like_SDR_c_like"/>
    <property type="match status" value="1"/>
</dbReference>
<comment type="similarity">
    <text evidence="2">Belongs to the short-chain dehydrogenases/reductases (SDR) family.</text>
</comment>
<dbReference type="InterPro" id="IPR002347">
    <property type="entry name" value="SDR_fam"/>
</dbReference>
<dbReference type="PRINTS" id="PR00080">
    <property type="entry name" value="SDRFAMILY"/>
</dbReference>
<organism evidence="3 4">
    <name type="scientific">Ostreobium quekettii</name>
    <dbReference type="NCBI Taxonomy" id="121088"/>
    <lineage>
        <taxon>Eukaryota</taxon>
        <taxon>Viridiplantae</taxon>
        <taxon>Chlorophyta</taxon>
        <taxon>core chlorophytes</taxon>
        <taxon>Ulvophyceae</taxon>
        <taxon>TCBD clade</taxon>
        <taxon>Bryopsidales</taxon>
        <taxon>Ostreobineae</taxon>
        <taxon>Ostreobiaceae</taxon>
        <taxon>Ostreobium</taxon>
    </lineage>
</organism>
<dbReference type="Proteomes" id="UP000708148">
    <property type="component" value="Unassembled WGS sequence"/>
</dbReference>
<keyword evidence="4" id="KW-1185">Reference proteome</keyword>
<dbReference type="Pfam" id="PF00106">
    <property type="entry name" value="adh_short"/>
    <property type="match status" value="1"/>
</dbReference>
<dbReference type="PANTHER" id="PTHR43157">
    <property type="entry name" value="PHOSPHATIDYLINOSITOL-GLYCAN BIOSYNTHESIS CLASS F PROTEIN-RELATED"/>
    <property type="match status" value="1"/>
</dbReference>
<comment type="caution">
    <text evidence="3">The sequence shown here is derived from an EMBL/GenBank/DDBJ whole genome shotgun (WGS) entry which is preliminary data.</text>
</comment>
<gene>
    <name evidence="3" type="ORF">OSTQU699_LOCUS3151</name>
</gene>